<name>A0ABT2UDH4_9BACL</name>
<feature type="domain" description="ANTAR" evidence="1">
    <location>
        <begin position="130"/>
        <end position="191"/>
    </location>
</feature>
<sequence length="208" mass="24162">MRSVLVIHNQKLAQEGKFFPVSDSLSPESILRSNGYIVTCTSDQEQAKQLIIDADAAILQLSMDEVKPWSTFLMQLKGLPLIWWCDERSASQSLEACEDDVMLDGMLTPFMKGYEIHWALHFSSKQFVERQQWYNEREQLLSRIEERKWIDMAKSILCEIKSITESEAYDILRKQAMNERKRLVDVATSIVKVYQLLQVGKESRVKPK</sequence>
<dbReference type="RefSeq" id="WP_262684059.1">
    <property type="nucleotide sequence ID" value="NZ_JAOQIO010000034.1"/>
</dbReference>
<dbReference type="InterPro" id="IPR036388">
    <property type="entry name" value="WH-like_DNA-bd_sf"/>
</dbReference>
<dbReference type="Gene3D" id="1.10.10.10">
    <property type="entry name" value="Winged helix-like DNA-binding domain superfamily/Winged helix DNA-binding domain"/>
    <property type="match status" value="1"/>
</dbReference>
<dbReference type="PROSITE" id="PS50921">
    <property type="entry name" value="ANTAR"/>
    <property type="match status" value="1"/>
</dbReference>
<evidence type="ECO:0000313" key="3">
    <source>
        <dbReference type="Proteomes" id="UP001652445"/>
    </source>
</evidence>
<dbReference type="InterPro" id="IPR005561">
    <property type="entry name" value="ANTAR"/>
</dbReference>
<dbReference type="SUPFAM" id="SSF52172">
    <property type="entry name" value="CheY-like"/>
    <property type="match status" value="1"/>
</dbReference>
<organism evidence="2 3">
    <name type="scientific">Paenibacillus baimaensis</name>
    <dbReference type="NCBI Taxonomy" id="2982185"/>
    <lineage>
        <taxon>Bacteria</taxon>
        <taxon>Bacillati</taxon>
        <taxon>Bacillota</taxon>
        <taxon>Bacilli</taxon>
        <taxon>Bacillales</taxon>
        <taxon>Paenibacillaceae</taxon>
        <taxon>Paenibacillus</taxon>
    </lineage>
</organism>
<keyword evidence="3" id="KW-1185">Reference proteome</keyword>
<dbReference type="InterPro" id="IPR011006">
    <property type="entry name" value="CheY-like_superfamily"/>
</dbReference>
<dbReference type="Pfam" id="PF03861">
    <property type="entry name" value="ANTAR"/>
    <property type="match status" value="1"/>
</dbReference>
<dbReference type="Proteomes" id="UP001652445">
    <property type="component" value="Unassembled WGS sequence"/>
</dbReference>
<accession>A0ABT2UDH4</accession>
<protein>
    <submittedName>
        <fullName evidence="2">ANTAR domain-containing protein</fullName>
    </submittedName>
</protein>
<gene>
    <name evidence="2" type="ORF">OB236_11170</name>
</gene>
<comment type="caution">
    <text evidence="2">The sequence shown here is derived from an EMBL/GenBank/DDBJ whole genome shotgun (WGS) entry which is preliminary data.</text>
</comment>
<reference evidence="2 3" key="1">
    <citation type="submission" date="2022-09" db="EMBL/GenBank/DDBJ databases">
        <authorList>
            <person name="Han X.L."/>
            <person name="Wang Q."/>
            <person name="Lu T."/>
        </authorList>
    </citation>
    <scope>NUCLEOTIDE SEQUENCE [LARGE SCALE GENOMIC DNA]</scope>
    <source>
        <strain evidence="2 3">WQ 127069</strain>
    </source>
</reference>
<evidence type="ECO:0000259" key="1">
    <source>
        <dbReference type="PROSITE" id="PS50921"/>
    </source>
</evidence>
<dbReference type="EMBL" id="JAOQIO010000034">
    <property type="protein sequence ID" value="MCU6792680.1"/>
    <property type="molecule type" value="Genomic_DNA"/>
</dbReference>
<proteinExistence type="predicted"/>
<evidence type="ECO:0000313" key="2">
    <source>
        <dbReference type="EMBL" id="MCU6792680.1"/>
    </source>
</evidence>
<dbReference type="SMART" id="SM01012">
    <property type="entry name" value="ANTAR"/>
    <property type="match status" value="1"/>
</dbReference>